<dbReference type="Proteomes" id="UP000266483">
    <property type="component" value="Unassembled WGS sequence"/>
</dbReference>
<dbReference type="EMBL" id="NQOU01000002">
    <property type="protein sequence ID" value="RII83323.1"/>
    <property type="molecule type" value="Genomic_DNA"/>
</dbReference>
<dbReference type="RefSeq" id="WP_119441709.1">
    <property type="nucleotide sequence ID" value="NZ_CP170494.1"/>
</dbReference>
<keyword evidence="2" id="KW-0560">Oxidoreductase</keyword>
<dbReference type="InterPro" id="IPR037401">
    <property type="entry name" value="SnoaL-like"/>
</dbReference>
<dbReference type="OrthoDB" id="2674149at2"/>
<proteinExistence type="inferred from homology"/>
<name>A0A3A1YRD1_9BURK</name>
<reference evidence="6 7" key="1">
    <citation type="submission" date="2017-08" db="EMBL/GenBank/DDBJ databases">
        <title>Pusillimonas indicus sp. nov., a member of the family Alcaligenaceae isolated from surface seawater.</title>
        <authorList>
            <person name="Li J."/>
        </authorList>
    </citation>
    <scope>NUCLEOTIDE SEQUENCE [LARGE SCALE GENOMIC DNA]</scope>
    <source>
        <strain evidence="4 7">17-4A</strain>
        <strain evidence="5 6">L52-1-41</strain>
    </source>
</reference>
<dbReference type="Gene3D" id="3.10.450.50">
    <property type="match status" value="1"/>
</dbReference>
<gene>
    <name evidence="4" type="ORF">CJO09_06915</name>
    <name evidence="5" type="ORF">CJP73_11985</name>
</gene>
<keyword evidence="7" id="KW-1185">Reference proteome</keyword>
<sequence length="159" mass="18681">MDDVKLQLEVQNLYSDYVFCVDNTKFEKWRDFFTDDCLYRIVSRENFDAKKPMSTLQLEGQAMLKDRVHGMNDTIMHVPYYQRHIVSPPRIHRVQDNTIHAEANYLVVRSRDDTFSEVFNTGRYLDVLVRQGDGQALKIKERVCVFDGDLVPNSIVYPL</sequence>
<evidence type="ECO:0000259" key="3">
    <source>
        <dbReference type="Pfam" id="PF13577"/>
    </source>
</evidence>
<dbReference type="Pfam" id="PF13577">
    <property type="entry name" value="SnoaL_4"/>
    <property type="match status" value="1"/>
</dbReference>
<organism evidence="5 6">
    <name type="scientific">Neopusillimonas maritima</name>
    <dbReference type="NCBI Taxonomy" id="2026239"/>
    <lineage>
        <taxon>Bacteria</taxon>
        <taxon>Pseudomonadati</taxon>
        <taxon>Pseudomonadota</taxon>
        <taxon>Betaproteobacteria</taxon>
        <taxon>Burkholderiales</taxon>
        <taxon>Alcaligenaceae</taxon>
        <taxon>Neopusillimonas</taxon>
    </lineage>
</organism>
<comment type="caution">
    <text evidence="5">The sequence shown here is derived from an EMBL/GenBank/DDBJ whole genome shotgun (WGS) entry which is preliminary data.</text>
</comment>
<comment type="similarity">
    <text evidence="1">Belongs to the bacterial ring-hydroxylating dioxygenase beta subunit family.</text>
</comment>
<dbReference type="AlphaFoldDB" id="A0A3A1YRD1"/>
<feature type="domain" description="SnoaL-like" evidence="3">
    <location>
        <begin position="6"/>
        <end position="142"/>
    </location>
</feature>
<evidence type="ECO:0000256" key="1">
    <source>
        <dbReference type="ARBA" id="ARBA00009570"/>
    </source>
</evidence>
<dbReference type="EMBL" id="NQYH01000011">
    <property type="protein sequence ID" value="RIY40061.1"/>
    <property type="molecule type" value="Genomic_DNA"/>
</dbReference>
<evidence type="ECO:0000313" key="6">
    <source>
        <dbReference type="Proteomes" id="UP000266206"/>
    </source>
</evidence>
<dbReference type="SUPFAM" id="SSF54427">
    <property type="entry name" value="NTF2-like"/>
    <property type="match status" value="1"/>
</dbReference>
<evidence type="ECO:0000313" key="5">
    <source>
        <dbReference type="EMBL" id="RIY40061.1"/>
    </source>
</evidence>
<dbReference type="Proteomes" id="UP000266206">
    <property type="component" value="Unassembled WGS sequence"/>
</dbReference>
<dbReference type="CDD" id="cd00667">
    <property type="entry name" value="ring_hydroxylating_dioxygenases_beta"/>
    <property type="match status" value="1"/>
</dbReference>
<protein>
    <submittedName>
        <fullName evidence="5">Salicylate hydroxylase</fullName>
    </submittedName>
</protein>
<evidence type="ECO:0000313" key="7">
    <source>
        <dbReference type="Proteomes" id="UP000266483"/>
    </source>
</evidence>
<dbReference type="InterPro" id="IPR032710">
    <property type="entry name" value="NTF2-like_dom_sf"/>
</dbReference>
<dbReference type="GO" id="GO:0016491">
    <property type="term" value="F:oxidoreductase activity"/>
    <property type="evidence" value="ECO:0007669"/>
    <property type="project" value="UniProtKB-KW"/>
</dbReference>
<evidence type="ECO:0000313" key="4">
    <source>
        <dbReference type="EMBL" id="RII83323.1"/>
    </source>
</evidence>
<dbReference type="InterPro" id="IPR000391">
    <property type="entry name" value="Rng_hydr_dOase-bsu"/>
</dbReference>
<accession>A0A3A1YRD1</accession>
<evidence type="ECO:0000256" key="2">
    <source>
        <dbReference type="ARBA" id="ARBA00023002"/>
    </source>
</evidence>